<feature type="signal peptide" evidence="1">
    <location>
        <begin position="1"/>
        <end position="26"/>
    </location>
</feature>
<name>A0A2M4D6L4_ANODA</name>
<evidence type="ECO:0000313" key="2">
    <source>
        <dbReference type="EMBL" id="MBW73141.1"/>
    </source>
</evidence>
<feature type="chain" id="PRO_5014818117" evidence="1">
    <location>
        <begin position="27"/>
        <end position="68"/>
    </location>
</feature>
<proteinExistence type="predicted"/>
<keyword evidence="1" id="KW-0732">Signal</keyword>
<dbReference type="EMBL" id="GGFL01008963">
    <property type="protein sequence ID" value="MBW73141.1"/>
    <property type="molecule type" value="Transcribed_RNA"/>
</dbReference>
<sequence length="68" mass="8043">MGSFWLLWRVCVHGFVRLGCPGMTKGTVYHTSISRSLLLRTHEIDLRLSLTKDTLLLWIRYVARKIYY</sequence>
<accession>A0A2M4D6L4</accession>
<dbReference type="AlphaFoldDB" id="A0A2M4D6L4"/>
<protein>
    <submittedName>
        <fullName evidence="2">Putative secreted protein</fullName>
    </submittedName>
</protein>
<organism evidence="2">
    <name type="scientific">Anopheles darlingi</name>
    <name type="common">Mosquito</name>
    <dbReference type="NCBI Taxonomy" id="43151"/>
    <lineage>
        <taxon>Eukaryota</taxon>
        <taxon>Metazoa</taxon>
        <taxon>Ecdysozoa</taxon>
        <taxon>Arthropoda</taxon>
        <taxon>Hexapoda</taxon>
        <taxon>Insecta</taxon>
        <taxon>Pterygota</taxon>
        <taxon>Neoptera</taxon>
        <taxon>Endopterygota</taxon>
        <taxon>Diptera</taxon>
        <taxon>Nematocera</taxon>
        <taxon>Culicoidea</taxon>
        <taxon>Culicidae</taxon>
        <taxon>Anophelinae</taxon>
        <taxon>Anopheles</taxon>
    </lineage>
</organism>
<reference evidence="2" key="1">
    <citation type="submission" date="2018-01" db="EMBL/GenBank/DDBJ databases">
        <title>An insight into the sialome of Amazonian anophelines.</title>
        <authorList>
            <person name="Ribeiro J.M."/>
            <person name="Scarpassa V."/>
            <person name="Calvo E."/>
        </authorList>
    </citation>
    <scope>NUCLEOTIDE SEQUENCE</scope>
</reference>
<evidence type="ECO:0000256" key="1">
    <source>
        <dbReference type="SAM" id="SignalP"/>
    </source>
</evidence>